<organism evidence="2">
    <name type="scientific">Bodo saltans virus</name>
    <dbReference type="NCBI Taxonomy" id="2024608"/>
    <lineage>
        <taxon>Viruses</taxon>
        <taxon>Varidnaviria</taxon>
        <taxon>Bamfordvirae</taxon>
        <taxon>Nucleocytoviricota</taxon>
        <taxon>Megaviricetes</taxon>
        <taxon>Imitervirales</taxon>
        <taxon>Mimiviridae</taxon>
        <taxon>Klosneuvirinae</taxon>
        <taxon>Theiavirus</taxon>
        <taxon>Theiavirus salishense</taxon>
    </lineage>
</organism>
<dbReference type="InterPro" id="IPR004170">
    <property type="entry name" value="WWE_dom"/>
</dbReference>
<dbReference type="PROSITE" id="PS50918">
    <property type="entry name" value="WWE"/>
    <property type="match status" value="1"/>
</dbReference>
<gene>
    <name evidence="2" type="ORF">BMW23_0910</name>
</gene>
<protein>
    <submittedName>
        <fullName evidence="2">WWE domain-containing protein</fullName>
    </submittedName>
</protein>
<dbReference type="Pfam" id="PF02825">
    <property type="entry name" value="WWE"/>
    <property type="match status" value="1"/>
</dbReference>
<dbReference type="EMBL" id="MF782455">
    <property type="protein sequence ID" value="ATZ80955.1"/>
    <property type="molecule type" value="Genomic_DNA"/>
</dbReference>
<keyword evidence="3" id="KW-1185">Reference proteome</keyword>
<proteinExistence type="predicted"/>
<name>A0A2H4UVT8_9VIRU</name>
<dbReference type="Proteomes" id="UP000240325">
    <property type="component" value="Segment"/>
</dbReference>
<accession>A0A2H4UVT8</accession>
<evidence type="ECO:0000313" key="2">
    <source>
        <dbReference type="EMBL" id="ATZ80955.1"/>
    </source>
</evidence>
<sequence length="184" mass="21760">MGNKNTHEKKYTNTFTCINTSTSLKTSSSVSPSPTRVTQTCDIFNPTGTFSYYDYNKTYNTYWKKCSDSLNDIINDAIINGKNEVEYSIKNVNYKIDIPSMTQYNLMTNKKRRIRNNEYSMPMYKNCYEIWVPFPNDVRSYVYEAFKFNEKKKIMINLIEYIIDPITKKEKNTQTGFEREICIM</sequence>
<feature type="domain" description="WWE" evidence="1">
    <location>
        <begin position="39"/>
        <end position="116"/>
    </location>
</feature>
<dbReference type="InterPro" id="IPR037197">
    <property type="entry name" value="WWE_dom_sf"/>
</dbReference>
<reference evidence="2" key="1">
    <citation type="journal article" date="2017" name="Elife">
        <title>The kinetoplastid-infecting Bodo saltans virus (BsV), a window into the most abundant giant viruses in the sea.</title>
        <authorList>
            <person name="Deeg C.M."/>
            <person name="Chow C.-E.T."/>
            <person name="Suttle C.A."/>
        </authorList>
    </citation>
    <scope>NUCLEOTIDE SEQUENCE</scope>
    <source>
        <strain evidence="2">NG1</strain>
    </source>
</reference>
<evidence type="ECO:0000259" key="1">
    <source>
        <dbReference type="PROSITE" id="PS50918"/>
    </source>
</evidence>
<dbReference type="SUPFAM" id="SSF117839">
    <property type="entry name" value="WWE domain"/>
    <property type="match status" value="1"/>
</dbReference>
<evidence type="ECO:0000313" key="3">
    <source>
        <dbReference type="Proteomes" id="UP000240325"/>
    </source>
</evidence>
<dbReference type="Gene3D" id="3.30.720.50">
    <property type="match status" value="1"/>
</dbReference>